<dbReference type="InterPro" id="IPR006675">
    <property type="entry name" value="HDIG_dom"/>
</dbReference>
<gene>
    <name evidence="2" type="ORF">GYA55_12245</name>
</gene>
<dbReference type="EMBL" id="JAAZON010000556">
    <property type="protein sequence ID" value="NMC63924.1"/>
    <property type="molecule type" value="Genomic_DNA"/>
</dbReference>
<dbReference type="InterPro" id="IPR013976">
    <property type="entry name" value="HDOD"/>
</dbReference>
<dbReference type="CDD" id="cd00077">
    <property type="entry name" value="HDc"/>
    <property type="match status" value="1"/>
</dbReference>
<dbReference type="PANTHER" id="PTHR33525">
    <property type="match status" value="1"/>
</dbReference>
<dbReference type="Proteomes" id="UP000524246">
    <property type="component" value="Unassembled WGS sequence"/>
</dbReference>
<organism evidence="2 3">
    <name type="scientific">SAR324 cluster bacterium</name>
    <dbReference type="NCBI Taxonomy" id="2024889"/>
    <lineage>
        <taxon>Bacteria</taxon>
        <taxon>Deltaproteobacteria</taxon>
        <taxon>SAR324 cluster</taxon>
    </lineage>
</organism>
<evidence type="ECO:0000313" key="3">
    <source>
        <dbReference type="Proteomes" id="UP000524246"/>
    </source>
</evidence>
<protein>
    <submittedName>
        <fullName evidence="2">HDOD domain-containing protein</fullName>
    </submittedName>
</protein>
<dbReference type="NCBIfam" id="TIGR00277">
    <property type="entry name" value="HDIG"/>
    <property type="match status" value="1"/>
</dbReference>
<evidence type="ECO:0000313" key="2">
    <source>
        <dbReference type="EMBL" id="NMC63924.1"/>
    </source>
</evidence>
<sequence>MGRKQGPDSAEKLNPNIASTIISVVGARSIPLMPGAAQKAFKLSVDPKAEVRDFIEVIESDEALSARVLRIANSVFFDRGKATNTIEESVNVIGMNELRCLLSSTTLSELFPTSNKARWHLWVNDVSTALIARSIAQRVLPSKTESAFLGGLLHDIGKLLLLQRVSSDYGIIMEKVKNEGLDFCAAEEQVFPFDHAEVGHLIGEKWNFSPELIGVISSHHKSWKELGAKQVSVTVIVKAADIISHALGHGHPNEWGRLRMKNESLLPEVWEILHIPSSEEKEVLGNYQKVFELEFDLYSGQKQK</sequence>
<dbReference type="SUPFAM" id="SSF109604">
    <property type="entry name" value="HD-domain/PDEase-like"/>
    <property type="match status" value="1"/>
</dbReference>
<dbReference type="InterPro" id="IPR003607">
    <property type="entry name" value="HD/PDEase_dom"/>
</dbReference>
<dbReference type="Gene3D" id="1.10.3210.10">
    <property type="entry name" value="Hypothetical protein af1432"/>
    <property type="match status" value="1"/>
</dbReference>
<feature type="domain" description="HDOD" evidence="1">
    <location>
        <begin position="30"/>
        <end position="222"/>
    </location>
</feature>
<accession>A0A7X9FUB8</accession>
<reference evidence="2 3" key="1">
    <citation type="journal article" date="2020" name="Biotechnol. Biofuels">
        <title>New insights from the biogas microbiome by comprehensive genome-resolved metagenomics of nearly 1600 species originating from multiple anaerobic digesters.</title>
        <authorList>
            <person name="Campanaro S."/>
            <person name="Treu L."/>
            <person name="Rodriguez-R L.M."/>
            <person name="Kovalovszki A."/>
            <person name="Ziels R.M."/>
            <person name="Maus I."/>
            <person name="Zhu X."/>
            <person name="Kougias P.G."/>
            <person name="Basile A."/>
            <person name="Luo G."/>
            <person name="Schluter A."/>
            <person name="Konstantinidis K.T."/>
            <person name="Angelidaki I."/>
        </authorList>
    </citation>
    <scope>NUCLEOTIDE SEQUENCE [LARGE SCALE GENOMIC DNA]</scope>
    <source>
        <strain evidence="2">AS27yjCOA_65</strain>
    </source>
</reference>
<dbReference type="AlphaFoldDB" id="A0A7X9FUB8"/>
<comment type="caution">
    <text evidence="2">The sequence shown here is derived from an EMBL/GenBank/DDBJ whole genome shotgun (WGS) entry which is preliminary data.</text>
</comment>
<proteinExistence type="predicted"/>
<dbReference type="Pfam" id="PF08668">
    <property type="entry name" value="HDOD"/>
    <property type="match status" value="1"/>
</dbReference>
<evidence type="ECO:0000259" key="1">
    <source>
        <dbReference type="PROSITE" id="PS51833"/>
    </source>
</evidence>
<dbReference type="InterPro" id="IPR052340">
    <property type="entry name" value="RNase_Y/CdgJ"/>
</dbReference>
<dbReference type="PROSITE" id="PS51833">
    <property type="entry name" value="HDOD"/>
    <property type="match status" value="1"/>
</dbReference>
<dbReference type="PANTHER" id="PTHR33525:SF3">
    <property type="entry name" value="RIBONUCLEASE Y"/>
    <property type="match status" value="1"/>
</dbReference>
<name>A0A7X9FUB8_9DELT</name>